<dbReference type="PANTHER" id="PTHR10728">
    <property type="entry name" value="CYTOSOLIC PHOSPHOLIPASE A2"/>
    <property type="match status" value="1"/>
</dbReference>
<reference evidence="16" key="1">
    <citation type="submission" date="2025-08" db="UniProtKB">
        <authorList>
            <consortium name="Ensembl"/>
        </authorList>
    </citation>
    <scope>IDENTIFICATION</scope>
</reference>
<evidence type="ECO:0000259" key="14">
    <source>
        <dbReference type="PROSITE" id="PS50004"/>
    </source>
</evidence>
<evidence type="ECO:0000256" key="13">
    <source>
        <dbReference type="RuleBase" id="RU362102"/>
    </source>
</evidence>
<dbReference type="InterPro" id="IPR002642">
    <property type="entry name" value="LysoPLipase_cat_dom"/>
</dbReference>
<keyword evidence="10 12" id="KW-0443">Lipid metabolism</keyword>
<keyword evidence="8 13" id="KW-0106">Calcium</keyword>
<dbReference type="Pfam" id="PF18695">
    <property type="entry name" value="cPLA2_C2"/>
    <property type="match status" value="1"/>
</dbReference>
<dbReference type="GO" id="GO:0005544">
    <property type="term" value="F:calcium-dependent phospholipid binding"/>
    <property type="evidence" value="ECO:0007669"/>
    <property type="project" value="TreeGrafter"/>
</dbReference>
<dbReference type="Gene3D" id="3.40.1090.10">
    <property type="entry name" value="Cytosolic phospholipase A2 catalytic domain"/>
    <property type="match status" value="1"/>
</dbReference>
<evidence type="ECO:0000256" key="4">
    <source>
        <dbReference type="ARBA" id="ARBA00013278"/>
    </source>
</evidence>
<proteinExistence type="predicted"/>
<keyword evidence="11" id="KW-0472">Membrane</keyword>
<dbReference type="InterPro" id="IPR041847">
    <property type="entry name" value="C2_cPLA2"/>
</dbReference>
<evidence type="ECO:0000256" key="11">
    <source>
        <dbReference type="ARBA" id="ARBA00023136"/>
    </source>
</evidence>
<dbReference type="InterPro" id="IPR000008">
    <property type="entry name" value="C2_dom"/>
</dbReference>
<accession>A0A7M4FL35</accession>
<evidence type="ECO:0000256" key="12">
    <source>
        <dbReference type="PROSITE-ProRule" id="PRU00555"/>
    </source>
</evidence>
<dbReference type="GO" id="GO:0047498">
    <property type="term" value="F:calcium-dependent phospholipase A2 activity"/>
    <property type="evidence" value="ECO:0007669"/>
    <property type="project" value="TreeGrafter"/>
</dbReference>
<comment type="catalytic activity">
    <reaction evidence="13">
        <text>a 1,2-diacyl-sn-glycero-3-phosphocholine + H2O = a 1-acyl-sn-glycero-3-phosphocholine + a fatty acid + H(+)</text>
        <dbReference type="Rhea" id="RHEA:15801"/>
        <dbReference type="ChEBI" id="CHEBI:15377"/>
        <dbReference type="ChEBI" id="CHEBI:15378"/>
        <dbReference type="ChEBI" id="CHEBI:28868"/>
        <dbReference type="ChEBI" id="CHEBI:57643"/>
        <dbReference type="ChEBI" id="CHEBI:58168"/>
        <dbReference type="EC" id="3.1.1.4"/>
    </reaction>
</comment>
<name>A0A7M4FL35_CROPO</name>
<dbReference type="Proteomes" id="UP000594220">
    <property type="component" value="Unplaced"/>
</dbReference>
<evidence type="ECO:0000313" key="17">
    <source>
        <dbReference type="Proteomes" id="UP000594220"/>
    </source>
</evidence>
<dbReference type="EC" id="3.1.1.4" evidence="4 13"/>
<dbReference type="FunFam" id="2.60.40.150:FF:000030">
    <property type="entry name" value="Phospholipase A2"/>
    <property type="match status" value="1"/>
</dbReference>
<evidence type="ECO:0000256" key="3">
    <source>
        <dbReference type="ARBA" id="ARBA00004514"/>
    </source>
</evidence>
<dbReference type="PROSITE" id="PS50004">
    <property type="entry name" value="C2"/>
    <property type="match status" value="1"/>
</dbReference>
<keyword evidence="6 13" id="KW-0479">Metal-binding</keyword>
<keyword evidence="17" id="KW-1185">Reference proteome</keyword>
<dbReference type="SMART" id="SM00239">
    <property type="entry name" value="C2"/>
    <property type="match status" value="1"/>
</dbReference>
<feature type="domain" description="C2" evidence="14">
    <location>
        <begin position="1"/>
        <end position="109"/>
    </location>
</feature>
<dbReference type="Ensembl" id="ENSCPRT00005031109.1">
    <property type="protein sequence ID" value="ENSCPRP00005026613.1"/>
    <property type="gene ID" value="ENSCPRG00005018468.1"/>
</dbReference>
<dbReference type="GO" id="GO:0046475">
    <property type="term" value="P:glycerophospholipid catabolic process"/>
    <property type="evidence" value="ECO:0007669"/>
    <property type="project" value="TreeGrafter"/>
</dbReference>
<keyword evidence="9 12" id="KW-0442">Lipid degradation</keyword>
<dbReference type="Gene3D" id="2.60.40.150">
    <property type="entry name" value="C2 domain"/>
    <property type="match status" value="1"/>
</dbReference>
<dbReference type="GO" id="GO:0005829">
    <property type="term" value="C:cytosol"/>
    <property type="evidence" value="ECO:0007669"/>
    <property type="project" value="UniProtKB-SubCell"/>
</dbReference>
<evidence type="ECO:0000256" key="8">
    <source>
        <dbReference type="ARBA" id="ARBA00022837"/>
    </source>
</evidence>
<feature type="domain" description="PLA2c" evidence="15">
    <location>
        <begin position="263"/>
        <end position="800"/>
    </location>
</feature>
<dbReference type="PANTHER" id="PTHR10728:SF54">
    <property type="entry name" value="PHOSPHOLIPASE A2"/>
    <property type="match status" value="1"/>
</dbReference>
<evidence type="ECO:0000256" key="6">
    <source>
        <dbReference type="ARBA" id="ARBA00022723"/>
    </source>
</evidence>
<dbReference type="SUPFAM" id="SSF49562">
    <property type="entry name" value="C2 domain (Calcium/lipid-binding domain, CaLB)"/>
    <property type="match status" value="1"/>
</dbReference>
<evidence type="ECO:0000259" key="15">
    <source>
        <dbReference type="PROSITE" id="PS51210"/>
    </source>
</evidence>
<sequence length="800" mass="92515">MLSSPCCLLTIRVIRIRNLRRSDPISQPDCYVTLWLPTASGEKARTKTINNCKNPVWNEIFYYRIQSQIKNVLELGVYDEDRVTRDDHLFTVRFDIAKLPLGERTLMCFKSDPKRQEELEVEFLLQTILGHPETLFTNGVLVAREACCLEVQVHEKKQHKSRKDISLTVKGSYEETQDVILGPEAIVCPSCPTVFHYTKYADPALDVMIPKKKQHYNAKTCSYTVDTGHPAVMLNSLPFGEKVTIAEEKRFDLNVKAEECHCSCPQDLNIRFGYDLCAEEKDFLCKRKMYVAPAVRNVLQLQEDLQHHEVPVVAIMTTGGGLKSMTGLYGSLLALKKLNLLDCLTYISGLSGTTWTMGNLYRDAYWSQRDLDEQICEAQKHVTKSKMGCFSMDRIKYYNKQLCQRKQEGYRTSFIDLWGLIIEYLLNDGKDCHKLSDQQAALNNGQNPLPIYVAVNIRDKYSTEDFKEWVEYTPYEVGVLKYGAFVRTEDFGSEFFMGRMIRKIPESRICYLQGLWSSIFSVNLMYILGFSNTSEDFWHKWTRDRVEDIEEEPVLPTKPYELRTRMFTPAGCLSNALRGVLTDRISVAQHHNFLKGFHLHNDYLMNDNFCRWKDTVLDSSPNQLFEQENHLGLIDAGFFINNSSSPLVRPERNVDIFIYLSYTTGSHVLPLEKACKYYMNQKIPFPNVCLSEEDKKSLKECYVFQDSDTPGCPIVLFFPLVNDTFQHYKAPGVKRSCSEMEEGKVDLTSLFSPYSMYAVKYTEENYRRLLNLSEYNVLNNAHLIIQALHTVVQRKRQCWK</sequence>
<keyword evidence="7 12" id="KW-0378">Hydrolase</keyword>
<evidence type="ECO:0000256" key="2">
    <source>
        <dbReference type="ARBA" id="ARBA00004170"/>
    </source>
</evidence>
<reference evidence="16" key="2">
    <citation type="submission" date="2025-09" db="UniProtKB">
        <authorList>
            <consortium name="Ensembl"/>
        </authorList>
    </citation>
    <scope>IDENTIFICATION</scope>
</reference>
<dbReference type="InterPro" id="IPR035892">
    <property type="entry name" value="C2_domain_sf"/>
</dbReference>
<dbReference type="FunFam" id="3.40.1090.10:FF:000002">
    <property type="entry name" value="Phospholipase A2"/>
    <property type="match status" value="1"/>
</dbReference>
<evidence type="ECO:0000256" key="9">
    <source>
        <dbReference type="ARBA" id="ARBA00022963"/>
    </source>
</evidence>
<comment type="domain">
    <text evidence="13">The N-terminal C2 domain associates with lipid membranes upon calcium binding.</text>
</comment>
<dbReference type="GO" id="GO:0005509">
    <property type="term" value="F:calcium ion binding"/>
    <property type="evidence" value="ECO:0007669"/>
    <property type="project" value="InterPro"/>
</dbReference>
<comment type="subcellular location">
    <subcellularLocation>
        <location evidence="3">Cytoplasm</location>
        <location evidence="3">Cytosol</location>
    </subcellularLocation>
    <subcellularLocation>
        <location evidence="2">Membrane</location>
        <topology evidence="2">Peripheral membrane protein</topology>
    </subcellularLocation>
</comment>
<dbReference type="InterPro" id="IPR016035">
    <property type="entry name" value="Acyl_Trfase/lysoPLipase"/>
</dbReference>
<dbReference type="Pfam" id="PF00168">
    <property type="entry name" value="C2"/>
    <property type="match status" value="1"/>
</dbReference>
<dbReference type="GeneTree" id="ENSGT01030000234606"/>
<dbReference type="PROSITE" id="PS51210">
    <property type="entry name" value="PLA2C"/>
    <property type="match status" value="1"/>
</dbReference>
<evidence type="ECO:0000256" key="1">
    <source>
        <dbReference type="ARBA" id="ARBA00001913"/>
    </source>
</evidence>
<gene>
    <name evidence="16" type="primary">LOC109321619</name>
</gene>
<evidence type="ECO:0000313" key="16">
    <source>
        <dbReference type="Ensembl" id="ENSCPRP00005026613.1"/>
    </source>
</evidence>
<dbReference type="Pfam" id="PF01735">
    <property type="entry name" value="PLA2_B"/>
    <property type="match status" value="1"/>
</dbReference>
<dbReference type="GO" id="GO:0016020">
    <property type="term" value="C:membrane"/>
    <property type="evidence" value="ECO:0007669"/>
    <property type="project" value="UniProtKB-SubCell"/>
</dbReference>
<organism evidence="16 17">
    <name type="scientific">Crocodylus porosus</name>
    <name type="common">Saltwater crocodile</name>
    <name type="synonym">Estuarine crocodile</name>
    <dbReference type="NCBI Taxonomy" id="8502"/>
    <lineage>
        <taxon>Eukaryota</taxon>
        <taxon>Metazoa</taxon>
        <taxon>Chordata</taxon>
        <taxon>Craniata</taxon>
        <taxon>Vertebrata</taxon>
        <taxon>Euteleostomi</taxon>
        <taxon>Archelosauria</taxon>
        <taxon>Archosauria</taxon>
        <taxon>Crocodylia</taxon>
        <taxon>Longirostres</taxon>
        <taxon>Crocodylidae</taxon>
        <taxon>Crocodylus</taxon>
    </lineage>
</organism>
<evidence type="ECO:0000256" key="7">
    <source>
        <dbReference type="ARBA" id="ARBA00022801"/>
    </source>
</evidence>
<dbReference type="CDD" id="cd04036">
    <property type="entry name" value="C2_cPLA2"/>
    <property type="match status" value="1"/>
</dbReference>
<keyword evidence="5 13" id="KW-0963">Cytoplasm</keyword>
<evidence type="ECO:0000256" key="10">
    <source>
        <dbReference type="ARBA" id="ARBA00023098"/>
    </source>
</evidence>
<dbReference type="SUPFAM" id="SSF52151">
    <property type="entry name" value="FabD/lysophospholipase-like"/>
    <property type="match status" value="1"/>
</dbReference>
<dbReference type="InterPro" id="IPR040723">
    <property type="entry name" value="cPLA2_C2"/>
</dbReference>
<dbReference type="SMART" id="SM00022">
    <property type="entry name" value="PLAc"/>
    <property type="match status" value="1"/>
</dbReference>
<protein>
    <recommendedName>
        <fullName evidence="4 13">Phospholipase A2</fullName>
        <ecNumber evidence="4 13">3.1.1.4</ecNumber>
    </recommendedName>
</protein>
<dbReference type="OMA" id="LKECYYF"/>
<dbReference type="AlphaFoldDB" id="A0A7M4FL35"/>
<comment type="cofactor">
    <cofactor evidence="1">
        <name>Ca(2+)</name>
        <dbReference type="ChEBI" id="CHEBI:29108"/>
    </cofactor>
</comment>
<evidence type="ECO:0000256" key="5">
    <source>
        <dbReference type="ARBA" id="ARBA00022490"/>
    </source>
</evidence>